<protein>
    <recommendedName>
        <fullName evidence="2">C-type lectin domain-containing protein</fullName>
    </recommendedName>
</protein>
<dbReference type="AlphaFoldDB" id="A0A3Q4HP93"/>
<dbReference type="Pfam" id="PF00059">
    <property type="entry name" value="Lectin_C"/>
    <property type="match status" value="2"/>
</dbReference>
<dbReference type="InterPro" id="IPR016186">
    <property type="entry name" value="C-type_lectin-like/link_sf"/>
</dbReference>
<feature type="chain" id="PRO_5018683161" description="C-type lectin domain-containing protein" evidence="1">
    <location>
        <begin position="20"/>
        <end position="242"/>
    </location>
</feature>
<reference evidence="3" key="2">
    <citation type="submission" date="2025-09" db="UniProtKB">
        <authorList>
            <consortium name="Ensembl"/>
        </authorList>
    </citation>
    <scope>IDENTIFICATION</scope>
</reference>
<feature type="signal peptide" evidence="1">
    <location>
        <begin position="1"/>
        <end position="19"/>
    </location>
</feature>
<name>A0A3Q4HP93_NEOBR</name>
<proteinExistence type="predicted"/>
<dbReference type="OMA" id="VTHHIWI"/>
<organism evidence="3 4">
    <name type="scientific">Neolamprologus brichardi</name>
    <name type="common">Fairy cichlid</name>
    <name type="synonym">Lamprologus brichardi</name>
    <dbReference type="NCBI Taxonomy" id="32507"/>
    <lineage>
        <taxon>Eukaryota</taxon>
        <taxon>Metazoa</taxon>
        <taxon>Chordata</taxon>
        <taxon>Craniata</taxon>
        <taxon>Vertebrata</taxon>
        <taxon>Euteleostomi</taxon>
        <taxon>Actinopterygii</taxon>
        <taxon>Neopterygii</taxon>
        <taxon>Teleostei</taxon>
        <taxon>Neoteleostei</taxon>
        <taxon>Acanthomorphata</taxon>
        <taxon>Ovalentaria</taxon>
        <taxon>Cichlomorphae</taxon>
        <taxon>Cichliformes</taxon>
        <taxon>Cichlidae</taxon>
        <taxon>African cichlids</taxon>
        <taxon>Pseudocrenilabrinae</taxon>
        <taxon>Lamprologini</taxon>
        <taxon>Neolamprologus</taxon>
    </lineage>
</organism>
<feature type="domain" description="C-type lectin" evidence="2">
    <location>
        <begin position="21"/>
        <end position="116"/>
    </location>
</feature>
<dbReference type="PROSITE" id="PS50041">
    <property type="entry name" value="C_TYPE_LECTIN_2"/>
    <property type="match status" value="2"/>
</dbReference>
<sequence length="242" mass="28362">MNQIVTCILLLLSLFGTFSKYVYIKEHKSWNEAQSFCREHHTDLASVSNEQDNLKLGKLGNSNVRIWIGLKKNSSESQKWMWSGGTEVSSFFWASGQPDNWPEEVYGVIYNSKWRDYPDSRLHFFCYSAEVVREEKTWEEALEYCRKHHNNLASVASETEMMLIQKELKKHITTEHIWIGLHFLAGNWLWVDGQEMGYKAWSEGRKPSCPHGKMECAALQMTRSNNVWEARDCEERLSFICY</sequence>
<dbReference type="InterPro" id="IPR001304">
    <property type="entry name" value="C-type_lectin-like"/>
</dbReference>
<dbReference type="GeneTree" id="ENSGT00940000163460"/>
<dbReference type="PANTHER" id="PTHR45784">
    <property type="entry name" value="C-TYPE LECTIN DOMAIN FAMILY 20 MEMBER A-RELATED"/>
    <property type="match status" value="1"/>
</dbReference>
<dbReference type="SMART" id="SM00034">
    <property type="entry name" value="CLECT"/>
    <property type="match status" value="2"/>
</dbReference>
<accession>A0A3Q4HP93</accession>
<dbReference type="STRING" id="32507.ENSNBRP00000025415"/>
<dbReference type="Bgee" id="ENSNBRG00000019432">
    <property type="expression patterns" value="Expressed in zone of skin"/>
</dbReference>
<dbReference type="Proteomes" id="UP000261580">
    <property type="component" value="Unassembled WGS sequence"/>
</dbReference>
<dbReference type="InterPro" id="IPR016187">
    <property type="entry name" value="CTDL_fold"/>
</dbReference>
<keyword evidence="1" id="KW-0732">Signal</keyword>
<evidence type="ECO:0000256" key="1">
    <source>
        <dbReference type="SAM" id="SignalP"/>
    </source>
</evidence>
<keyword evidence="4" id="KW-1185">Reference proteome</keyword>
<evidence type="ECO:0000313" key="3">
    <source>
        <dbReference type="Ensembl" id="ENSNBRP00000025415.1"/>
    </source>
</evidence>
<dbReference type="PANTHER" id="PTHR45784:SF8">
    <property type="entry name" value="C-TYPE MANNOSE RECEPTOR 2-RELATED"/>
    <property type="match status" value="1"/>
</dbReference>
<reference evidence="3" key="1">
    <citation type="submission" date="2025-08" db="UniProtKB">
        <authorList>
            <consortium name="Ensembl"/>
        </authorList>
    </citation>
    <scope>IDENTIFICATION</scope>
</reference>
<feature type="domain" description="C-type lectin" evidence="2">
    <location>
        <begin position="122"/>
        <end position="242"/>
    </location>
</feature>
<dbReference type="Ensembl" id="ENSNBRT00000026081.1">
    <property type="protein sequence ID" value="ENSNBRP00000025415.1"/>
    <property type="gene ID" value="ENSNBRG00000019432.1"/>
</dbReference>
<dbReference type="Gene3D" id="3.10.100.10">
    <property type="entry name" value="Mannose-Binding Protein A, subunit A"/>
    <property type="match status" value="2"/>
</dbReference>
<dbReference type="SUPFAM" id="SSF56436">
    <property type="entry name" value="C-type lectin-like"/>
    <property type="match status" value="2"/>
</dbReference>
<evidence type="ECO:0000313" key="4">
    <source>
        <dbReference type="Proteomes" id="UP000261580"/>
    </source>
</evidence>
<evidence type="ECO:0000259" key="2">
    <source>
        <dbReference type="PROSITE" id="PS50041"/>
    </source>
</evidence>